<evidence type="ECO:0000256" key="5">
    <source>
        <dbReference type="ARBA" id="ARBA00022840"/>
    </source>
</evidence>
<dbReference type="Gene3D" id="3.40.50.300">
    <property type="entry name" value="P-loop containing nucleotide triphosphate hydrolases"/>
    <property type="match status" value="3"/>
</dbReference>
<dbReference type="CDD" id="cd00009">
    <property type="entry name" value="AAA"/>
    <property type="match status" value="1"/>
</dbReference>
<sequence>MDFNQFTIKSQEAIQKAAELTMSEQQQLIEPAHLLLGILSEDENVTDFIFKKLNINKESITGGLNEIIKNLPKVSGQQPYLSNASNQVLGKAKDYLKTFGDEYVAIEHLLLAILNGTDKAALLLKDQGLKEKPLIEAIKELRQGNKVTDQNAESKYRALEKYSKNLNELALKGKIDPVIGRDEEIRRVLQILARRTKNNPILLGEPGVGKTAIVEGLAQRIVSGDVPENLKTKTLISLDMGLLVAGAKYKGEFEERLKAVIKEVTDSDGQIILFIDEIHTLIGAGGGEGAMDAANLLKPALARGELHAIGATTLKEYQKYIEKDKALERRFQSVIVDEPDAADAISILRGIKDKYELHHGVRIKDDAVISAVELSQRYISDRFLPDKAIDLMDEAAAKLRMEIDSLPQELDELNRRIMQLEIEREAIRRENNKDKETVLSKEIAELTEKRQSIKAKWESEKGVITGIRTEKENIDKLKLEAEQAERAGDFGKVAEIRYGKIVEAEKNLEAFKSQLAEMQQGSPLLKEEVDHEDIAAVVSKWTGIPLSKMIQSEREKLLHLEDELGKRVAGQSEAITALSDAVRRSRAGLQDPKRPIGSFIFMGTTGVGKTELAKALAEYLFNDDNAMVRIDMSEYQERHAVSRLVGAPPGYVGYDEGGQLTEAVRRKPYSVVLLDEIEKAHPDVFNILLQVLDDGRLTDNKGRIANFKNTIIILTTNIGSGLIQERFAEMEEWNKEEVLEKTKTEVYELLKKSVRPEFLNRIDETIMFEPLTQKVIRKIVDIQWKEIQQRLAEAKIEIDATREVLDYLGQVGFDPQFGARPLKRTMQKLILNELSKQILSGYIKNDSAVLVDLDAENQVYFKNIESVEME</sequence>
<dbReference type="CDD" id="cd19499">
    <property type="entry name" value="RecA-like_ClpB_Hsp104-like"/>
    <property type="match status" value="1"/>
</dbReference>
<dbReference type="PANTHER" id="PTHR11638">
    <property type="entry name" value="ATP-DEPENDENT CLP PROTEASE"/>
    <property type="match status" value="1"/>
</dbReference>
<dbReference type="InterPro" id="IPR027417">
    <property type="entry name" value="P-loop_NTPase"/>
</dbReference>
<dbReference type="PROSITE" id="PS51903">
    <property type="entry name" value="CLP_R"/>
    <property type="match status" value="1"/>
</dbReference>
<evidence type="ECO:0000256" key="11">
    <source>
        <dbReference type="RuleBase" id="RU362034"/>
    </source>
</evidence>
<dbReference type="Gene3D" id="1.10.1780.10">
    <property type="entry name" value="Clp, N-terminal domain"/>
    <property type="match status" value="1"/>
</dbReference>
<dbReference type="InterPro" id="IPR003593">
    <property type="entry name" value="AAA+_ATPase"/>
</dbReference>
<dbReference type="InterPro" id="IPR001270">
    <property type="entry name" value="ClpA/B"/>
</dbReference>
<keyword evidence="4 10" id="KW-0547">Nucleotide-binding</keyword>
<keyword evidence="7 10" id="KW-0143">Chaperone</keyword>
<keyword evidence="3 9" id="KW-0677">Repeat</keyword>
<keyword evidence="14" id="KW-1185">Reference proteome</keyword>
<dbReference type="Pfam" id="PF02861">
    <property type="entry name" value="Clp_N"/>
    <property type="match status" value="1"/>
</dbReference>
<feature type="coiled-coil region" evidence="11">
    <location>
        <begin position="467"/>
        <end position="521"/>
    </location>
</feature>
<dbReference type="NCBIfam" id="TIGR03346">
    <property type="entry name" value="chaperone_ClpB"/>
    <property type="match status" value="1"/>
</dbReference>
<dbReference type="PROSITE" id="PS00870">
    <property type="entry name" value="CLPAB_1"/>
    <property type="match status" value="1"/>
</dbReference>
<dbReference type="InterPro" id="IPR036628">
    <property type="entry name" value="Clp_N_dom_sf"/>
</dbReference>
<dbReference type="PRINTS" id="PR00300">
    <property type="entry name" value="CLPPROTEASEA"/>
</dbReference>
<keyword evidence="11" id="KW-0963">Cytoplasm</keyword>
<comment type="subunit">
    <text evidence="11">Homohexamer; The oligomerization is ATP-dependent.</text>
</comment>
<dbReference type="EMBL" id="JBHUHR010000015">
    <property type="protein sequence ID" value="MFD2034198.1"/>
    <property type="molecule type" value="Genomic_DNA"/>
</dbReference>
<dbReference type="SUPFAM" id="SSF52540">
    <property type="entry name" value="P-loop containing nucleoside triphosphate hydrolases"/>
    <property type="match status" value="2"/>
</dbReference>
<evidence type="ECO:0000256" key="9">
    <source>
        <dbReference type="PROSITE-ProRule" id="PRU01251"/>
    </source>
</evidence>
<evidence type="ECO:0000256" key="4">
    <source>
        <dbReference type="ARBA" id="ARBA00022741"/>
    </source>
</evidence>
<dbReference type="Gene3D" id="1.10.8.60">
    <property type="match status" value="1"/>
</dbReference>
<feature type="domain" description="Clp R" evidence="12">
    <location>
        <begin position="3"/>
        <end position="144"/>
    </location>
</feature>
<comment type="function">
    <text evidence="11">Part of a stress-induced multi-chaperone system, it is involved in the recovery of the cell from heat-induced damage, in cooperation with DnaK, DnaJ and GrpE.</text>
</comment>
<dbReference type="InterPro" id="IPR041546">
    <property type="entry name" value="ClpA/ClpB_AAA_lid"/>
</dbReference>
<dbReference type="InterPro" id="IPR018368">
    <property type="entry name" value="ClpA/B_CS1"/>
</dbReference>
<dbReference type="RefSeq" id="WP_376884133.1">
    <property type="nucleotide sequence ID" value="NZ_JBHUHR010000015.1"/>
</dbReference>
<evidence type="ECO:0000256" key="6">
    <source>
        <dbReference type="ARBA" id="ARBA00023054"/>
    </source>
</evidence>
<evidence type="ECO:0000256" key="8">
    <source>
        <dbReference type="ARBA" id="ARBA00026057"/>
    </source>
</evidence>
<dbReference type="InterPro" id="IPR017730">
    <property type="entry name" value="Chaperonin_ClpB"/>
</dbReference>
<evidence type="ECO:0000256" key="10">
    <source>
        <dbReference type="RuleBase" id="RU004432"/>
    </source>
</evidence>
<dbReference type="InterPro" id="IPR050130">
    <property type="entry name" value="ClpA_ClpB"/>
</dbReference>
<evidence type="ECO:0000313" key="14">
    <source>
        <dbReference type="Proteomes" id="UP001597361"/>
    </source>
</evidence>
<organism evidence="13 14">
    <name type="scientific">Belliella marina</name>
    <dbReference type="NCBI Taxonomy" id="1644146"/>
    <lineage>
        <taxon>Bacteria</taxon>
        <taxon>Pseudomonadati</taxon>
        <taxon>Bacteroidota</taxon>
        <taxon>Cytophagia</taxon>
        <taxon>Cytophagales</taxon>
        <taxon>Cyclobacteriaceae</taxon>
        <taxon>Belliella</taxon>
    </lineage>
</organism>
<evidence type="ECO:0000313" key="13">
    <source>
        <dbReference type="EMBL" id="MFD2034198.1"/>
    </source>
</evidence>
<dbReference type="SUPFAM" id="SSF81923">
    <property type="entry name" value="Double Clp-N motif"/>
    <property type="match status" value="1"/>
</dbReference>
<dbReference type="Pfam" id="PF00004">
    <property type="entry name" value="AAA"/>
    <property type="match status" value="1"/>
</dbReference>
<gene>
    <name evidence="11 13" type="primary">clpB</name>
    <name evidence="13" type="ORF">ACFSKL_05310</name>
</gene>
<accession>A0ABW4VLP3</accession>
<dbReference type="InterPro" id="IPR028299">
    <property type="entry name" value="ClpA/B_CS2"/>
</dbReference>
<evidence type="ECO:0000256" key="1">
    <source>
        <dbReference type="ARBA" id="ARBA00008675"/>
    </source>
</evidence>
<protein>
    <recommendedName>
        <fullName evidence="2 11">Chaperone protein ClpB</fullName>
    </recommendedName>
</protein>
<keyword evidence="11" id="KW-0346">Stress response</keyword>
<evidence type="ECO:0000256" key="2">
    <source>
        <dbReference type="ARBA" id="ARBA00017574"/>
    </source>
</evidence>
<dbReference type="InterPro" id="IPR019489">
    <property type="entry name" value="Clp_ATPase_C"/>
</dbReference>
<evidence type="ECO:0000259" key="12">
    <source>
        <dbReference type="PROSITE" id="PS51903"/>
    </source>
</evidence>
<comment type="caution">
    <text evidence="13">The sequence shown here is derived from an EMBL/GenBank/DDBJ whole genome shotgun (WGS) entry which is preliminary data.</text>
</comment>
<comment type="subunit">
    <text evidence="8">Homohexamer. The oligomerization is ATP-dependent.</text>
</comment>
<dbReference type="InterPro" id="IPR004176">
    <property type="entry name" value="Clp_R_N"/>
</dbReference>
<dbReference type="PROSITE" id="PS00871">
    <property type="entry name" value="CLPAB_2"/>
    <property type="match status" value="1"/>
</dbReference>
<evidence type="ECO:0000256" key="7">
    <source>
        <dbReference type="ARBA" id="ARBA00023186"/>
    </source>
</evidence>
<comment type="subcellular location">
    <subcellularLocation>
        <location evidence="11">Cytoplasm</location>
    </subcellularLocation>
</comment>
<proteinExistence type="inferred from homology"/>
<evidence type="ECO:0000256" key="3">
    <source>
        <dbReference type="ARBA" id="ARBA00022737"/>
    </source>
</evidence>
<feature type="coiled-coil region" evidence="11">
    <location>
        <begin position="396"/>
        <end position="437"/>
    </location>
</feature>
<dbReference type="SMART" id="SM00382">
    <property type="entry name" value="AAA"/>
    <property type="match status" value="2"/>
</dbReference>
<keyword evidence="6 11" id="KW-0175">Coiled coil</keyword>
<dbReference type="PANTHER" id="PTHR11638:SF18">
    <property type="entry name" value="HEAT SHOCK PROTEIN 104"/>
    <property type="match status" value="1"/>
</dbReference>
<reference evidence="14" key="1">
    <citation type="journal article" date="2019" name="Int. J. Syst. Evol. Microbiol.">
        <title>The Global Catalogue of Microorganisms (GCM) 10K type strain sequencing project: providing services to taxonomists for standard genome sequencing and annotation.</title>
        <authorList>
            <consortium name="The Broad Institute Genomics Platform"/>
            <consortium name="The Broad Institute Genome Sequencing Center for Infectious Disease"/>
            <person name="Wu L."/>
            <person name="Ma J."/>
        </authorList>
    </citation>
    <scope>NUCLEOTIDE SEQUENCE [LARGE SCALE GENOMIC DNA]</scope>
    <source>
        <strain evidence="14">CGMCC 1.15180</strain>
    </source>
</reference>
<dbReference type="InterPro" id="IPR003959">
    <property type="entry name" value="ATPase_AAA_core"/>
</dbReference>
<dbReference type="SMART" id="SM01086">
    <property type="entry name" value="ClpB_D2-small"/>
    <property type="match status" value="1"/>
</dbReference>
<name>A0ABW4VLP3_9BACT</name>
<dbReference type="Pfam" id="PF10431">
    <property type="entry name" value="ClpB_D2-small"/>
    <property type="match status" value="1"/>
</dbReference>
<keyword evidence="5 10" id="KW-0067">ATP-binding</keyword>
<dbReference type="Proteomes" id="UP001597361">
    <property type="component" value="Unassembled WGS sequence"/>
</dbReference>
<dbReference type="Pfam" id="PF17871">
    <property type="entry name" value="AAA_lid_9"/>
    <property type="match status" value="1"/>
</dbReference>
<dbReference type="Pfam" id="PF07724">
    <property type="entry name" value="AAA_2"/>
    <property type="match status" value="1"/>
</dbReference>
<comment type="similarity">
    <text evidence="1 10">Belongs to the ClpA/ClpB family.</text>
</comment>